<dbReference type="AlphaFoldDB" id="X0WR94"/>
<organism evidence="1">
    <name type="scientific">marine sediment metagenome</name>
    <dbReference type="NCBI Taxonomy" id="412755"/>
    <lineage>
        <taxon>unclassified sequences</taxon>
        <taxon>metagenomes</taxon>
        <taxon>ecological metagenomes</taxon>
    </lineage>
</organism>
<dbReference type="EMBL" id="BARS01036237">
    <property type="protein sequence ID" value="GAG27038.1"/>
    <property type="molecule type" value="Genomic_DNA"/>
</dbReference>
<evidence type="ECO:0000313" key="1">
    <source>
        <dbReference type="EMBL" id="GAG27038.1"/>
    </source>
</evidence>
<proteinExistence type="predicted"/>
<reference evidence="1" key="1">
    <citation type="journal article" date="2014" name="Front. Microbiol.">
        <title>High frequency of phylogenetically diverse reductive dehalogenase-homologous genes in deep subseafloor sedimentary metagenomes.</title>
        <authorList>
            <person name="Kawai M."/>
            <person name="Futagami T."/>
            <person name="Toyoda A."/>
            <person name="Takaki Y."/>
            <person name="Nishi S."/>
            <person name="Hori S."/>
            <person name="Arai W."/>
            <person name="Tsubouchi T."/>
            <person name="Morono Y."/>
            <person name="Uchiyama I."/>
            <person name="Ito T."/>
            <person name="Fujiyama A."/>
            <person name="Inagaki F."/>
            <person name="Takami H."/>
        </authorList>
    </citation>
    <scope>NUCLEOTIDE SEQUENCE</scope>
    <source>
        <strain evidence="1">Expedition CK06-06</strain>
    </source>
</reference>
<name>X0WR94_9ZZZZ</name>
<sequence length="42" mass="4520">MSQPRKGKRGRKSPIMLRDAVSVDGGAFRAAKEIYGDAGQDV</sequence>
<protein>
    <submittedName>
        <fullName evidence="1">Uncharacterized protein</fullName>
    </submittedName>
</protein>
<gene>
    <name evidence="1" type="ORF">S01H1_55725</name>
</gene>
<accession>X0WR94</accession>
<comment type="caution">
    <text evidence="1">The sequence shown here is derived from an EMBL/GenBank/DDBJ whole genome shotgun (WGS) entry which is preliminary data.</text>
</comment>